<dbReference type="AlphaFoldDB" id="A0A9P4QMM4"/>
<keyword evidence="6 7" id="KW-0503">Monooxygenase</keyword>
<keyword evidence="8" id="KW-1133">Transmembrane helix</keyword>
<organism evidence="9 10">
    <name type="scientific">Polyplosphaeria fusca</name>
    <dbReference type="NCBI Taxonomy" id="682080"/>
    <lineage>
        <taxon>Eukaryota</taxon>
        <taxon>Fungi</taxon>
        <taxon>Dikarya</taxon>
        <taxon>Ascomycota</taxon>
        <taxon>Pezizomycotina</taxon>
        <taxon>Dothideomycetes</taxon>
        <taxon>Pleosporomycetidae</taxon>
        <taxon>Pleosporales</taxon>
        <taxon>Tetraplosphaeriaceae</taxon>
        <taxon>Polyplosphaeria</taxon>
    </lineage>
</organism>
<keyword evidence="7" id="KW-0349">Heme</keyword>
<keyword evidence="8" id="KW-0472">Membrane</keyword>
<dbReference type="InterPro" id="IPR047146">
    <property type="entry name" value="Cyt_P450_E_CYP52_fungi"/>
</dbReference>
<dbReference type="Pfam" id="PF00067">
    <property type="entry name" value="p450"/>
    <property type="match status" value="1"/>
</dbReference>
<keyword evidence="5 7" id="KW-0408">Iron</keyword>
<dbReference type="GO" id="GO:0020037">
    <property type="term" value="F:heme binding"/>
    <property type="evidence" value="ECO:0007669"/>
    <property type="project" value="InterPro"/>
</dbReference>
<dbReference type="InterPro" id="IPR001128">
    <property type="entry name" value="Cyt_P450"/>
</dbReference>
<keyword evidence="3 7" id="KW-0479">Metal-binding</keyword>
<dbReference type="Proteomes" id="UP000799444">
    <property type="component" value="Unassembled WGS sequence"/>
</dbReference>
<evidence type="ECO:0000256" key="7">
    <source>
        <dbReference type="RuleBase" id="RU000461"/>
    </source>
</evidence>
<dbReference type="SUPFAM" id="SSF48264">
    <property type="entry name" value="Cytochrome P450"/>
    <property type="match status" value="1"/>
</dbReference>
<dbReference type="PRINTS" id="PR01239">
    <property type="entry name" value="EP450IICYP52"/>
</dbReference>
<evidence type="ECO:0000313" key="10">
    <source>
        <dbReference type="Proteomes" id="UP000799444"/>
    </source>
</evidence>
<evidence type="ECO:0000256" key="1">
    <source>
        <dbReference type="ARBA" id="ARBA00001971"/>
    </source>
</evidence>
<dbReference type="CDD" id="cd11063">
    <property type="entry name" value="CYP52"/>
    <property type="match status" value="1"/>
</dbReference>
<dbReference type="PROSITE" id="PS00086">
    <property type="entry name" value="CYTOCHROME_P450"/>
    <property type="match status" value="1"/>
</dbReference>
<dbReference type="EMBL" id="ML996224">
    <property type="protein sequence ID" value="KAF2730157.1"/>
    <property type="molecule type" value="Genomic_DNA"/>
</dbReference>
<gene>
    <name evidence="9" type="ORF">EJ04DRAFT_500986</name>
</gene>
<dbReference type="InterPro" id="IPR002974">
    <property type="entry name" value="Cyt_P450_E_CYP52_ascomycetes"/>
</dbReference>
<protein>
    <submittedName>
        <fullName evidence="9">Cytochrome P450</fullName>
    </submittedName>
</protein>
<keyword evidence="4 7" id="KW-0560">Oxidoreductase</keyword>
<dbReference type="GO" id="GO:0016712">
    <property type="term" value="F:oxidoreductase activity, acting on paired donors, with incorporation or reduction of molecular oxygen, reduced flavin or flavoprotein as one donor, and incorporation of one atom of oxygen"/>
    <property type="evidence" value="ECO:0007669"/>
    <property type="project" value="InterPro"/>
</dbReference>
<dbReference type="PRINTS" id="PR00385">
    <property type="entry name" value="P450"/>
</dbReference>
<evidence type="ECO:0000256" key="3">
    <source>
        <dbReference type="ARBA" id="ARBA00022723"/>
    </source>
</evidence>
<feature type="transmembrane region" description="Helical" evidence="8">
    <location>
        <begin position="6"/>
        <end position="22"/>
    </location>
</feature>
<comment type="cofactor">
    <cofactor evidence="1">
        <name>heme</name>
        <dbReference type="ChEBI" id="CHEBI:30413"/>
    </cofactor>
</comment>
<dbReference type="PANTHER" id="PTHR24287:SF18">
    <property type="entry name" value="CYTOCHROME P450 MONOOXYGENASE APDE-RELATED"/>
    <property type="match status" value="1"/>
</dbReference>
<dbReference type="PANTHER" id="PTHR24287">
    <property type="entry name" value="P450, PUTATIVE (EUROFUNG)-RELATED"/>
    <property type="match status" value="1"/>
</dbReference>
<name>A0A9P4QMM4_9PLEO</name>
<proteinExistence type="inferred from homology"/>
<comment type="caution">
    <text evidence="9">The sequence shown here is derived from an EMBL/GenBank/DDBJ whole genome shotgun (WGS) entry which is preliminary data.</text>
</comment>
<evidence type="ECO:0000256" key="4">
    <source>
        <dbReference type="ARBA" id="ARBA00023002"/>
    </source>
</evidence>
<dbReference type="Gene3D" id="1.10.630.10">
    <property type="entry name" value="Cytochrome P450"/>
    <property type="match status" value="1"/>
</dbReference>
<reference evidence="9" key="1">
    <citation type="journal article" date="2020" name="Stud. Mycol.">
        <title>101 Dothideomycetes genomes: a test case for predicting lifestyles and emergence of pathogens.</title>
        <authorList>
            <person name="Haridas S."/>
            <person name="Albert R."/>
            <person name="Binder M."/>
            <person name="Bloem J."/>
            <person name="Labutti K."/>
            <person name="Salamov A."/>
            <person name="Andreopoulos B."/>
            <person name="Baker S."/>
            <person name="Barry K."/>
            <person name="Bills G."/>
            <person name="Bluhm B."/>
            <person name="Cannon C."/>
            <person name="Castanera R."/>
            <person name="Culley D."/>
            <person name="Daum C."/>
            <person name="Ezra D."/>
            <person name="Gonzalez J."/>
            <person name="Henrissat B."/>
            <person name="Kuo A."/>
            <person name="Liang C."/>
            <person name="Lipzen A."/>
            <person name="Lutzoni F."/>
            <person name="Magnuson J."/>
            <person name="Mondo S."/>
            <person name="Nolan M."/>
            <person name="Ohm R."/>
            <person name="Pangilinan J."/>
            <person name="Park H.-J."/>
            <person name="Ramirez L."/>
            <person name="Alfaro M."/>
            <person name="Sun H."/>
            <person name="Tritt A."/>
            <person name="Yoshinaga Y."/>
            <person name="Zwiers L.-H."/>
            <person name="Turgeon B."/>
            <person name="Goodwin S."/>
            <person name="Spatafora J."/>
            <person name="Crous P."/>
            <person name="Grigoriev I."/>
        </authorList>
    </citation>
    <scope>NUCLEOTIDE SEQUENCE</scope>
    <source>
        <strain evidence="9">CBS 125425</strain>
    </source>
</reference>
<keyword evidence="8" id="KW-0812">Transmembrane</keyword>
<dbReference type="InterPro" id="IPR036396">
    <property type="entry name" value="Cyt_P450_sf"/>
</dbReference>
<dbReference type="OrthoDB" id="1470350at2759"/>
<keyword evidence="10" id="KW-1185">Reference proteome</keyword>
<dbReference type="InterPro" id="IPR017972">
    <property type="entry name" value="Cyt_P450_CS"/>
</dbReference>
<comment type="similarity">
    <text evidence="2 7">Belongs to the cytochrome P450 family.</text>
</comment>
<dbReference type="GO" id="GO:0005506">
    <property type="term" value="F:iron ion binding"/>
    <property type="evidence" value="ECO:0007669"/>
    <property type="project" value="InterPro"/>
</dbReference>
<evidence type="ECO:0000256" key="6">
    <source>
        <dbReference type="ARBA" id="ARBA00023033"/>
    </source>
</evidence>
<sequence length="509" mass="57930">MAFSRGLVLAAIVSCYIVYVYLRRKRQRKADKIFGAQNGCLPMEVMLPYKWPFALDVLKKQYDALPSQRLLAFQSQYFDRLGPNFKLMLFGNEGYMTTDPKNIEAVLSTRFEDWVMGSRSAGLYPMLGEGIFTQDGRPWKHSRELLRRQFVRIQYQKLDVFDNHVNELLNGLASAPDTIVDMQPYFFRFTLATTTDLLFGETEGVLTNDVEDAFASSFDYASLISAIRLRLADLHFLYKPKKFRNACGVIKSYADHFVSRALKTLEQEGEEIALSRYPFILDLYNDMKDAKLVRDQLMHVLIAGRDTTACLMSWTFYLLVRHPTVLKRLQKEIASVVSGNERNVTRAQIAQIPYLRYVLNETLRLYPQLPVNVRIAAKTTLLPSGGGPHGTAPVLMPKGTGVAWSAYHMHRMTRLYGPNAREFDPERWENTDLERQIGWGFLPFHGGPRLCLGKDFALTEASYAVVRIVQAFPGLRLPPTGVENKPTGEERQNLTIVVSSADGCKVLLR</sequence>
<evidence type="ECO:0000256" key="2">
    <source>
        <dbReference type="ARBA" id="ARBA00010617"/>
    </source>
</evidence>
<accession>A0A9P4QMM4</accession>
<evidence type="ECO:0000313" key="9">
    <source>
        <dbReference type="EMBL" id="KAF2730157.1"/>
    </source>
</evidence>
<evidence type="ECO:0000256" key="5">
    <source>
        <dbReference type="ARBA" id="ARBA00023004"/>
    </source>
</evidence>
<evidence type="ECO:0000256" key="8">
    <source>
        <dbReference type="SAM" id="Phobius"/>
    </source>
</evidence>